<accession>A0ABT1IK35</accession>
<gene>
    <name evidence="7" type="primary">murD</name>
    <name evidence="12" type="ORF">LV75_005424</name>
</gene>
<sequence length="471" mass="48277">MTGTFAGLVTGRVLVAGAGVTGRSVATALVEMGAEVTVTDGNAERLAELADTGATLVPGLTEPPEGTSLVVTSPGWKPTSPLLASAVAAGIDVVGEIELAWWMSERLPQPPAWLVVTGTNGKTTTVGMLAEILRAGGHNAIACGNVGLTVIDAIRAGHSVLAVELSSFQLHWQRSLRAHAAVVLNLAEDHLDWHGSIEEYAKAKGRAYAGAKVVVRNIADEWSTNLAAEHEGTPVGFGLGVPRPGELGLVEDLLVDRAFVEDPAAQAEELAELADLNVLGSHNVANALAAAALARAYGVSPEAVRAGLRAFQPGAHRAVHLGEVNGVSYVNDSKATNPHAAGGSLLSFESVVWIAGGLLKGATVDQLVEAVAGRLRGVVLLGADADVFAASLARHAPDVPVRRVASGDHDPMIAAVSAAGAMARPGDVVLLAPAAASMDMFRDYAHRGDTFVAAVAQFAQVGEDDGATGVR</sequence>
<dbReference type="InterPro" id="IPR013221">
    <property type="entry name" value="Mur_ligase_cen"/>
</dbReference>
<evidence type="ECO:0000259" key="10">
    <source>
        <dbReference type="Pfam" id="PF02875"/>
    </source>
</evidence>
<dbReference type="InterPro" id="IPR004101">
    <property type="entry name" value="Mur_ligase_C"/>
</dbReference>
<feature type="domain" description="Alanine dehydrogenase/pyridine nucleotide transhydrogenase NAD(H)-binding" evidence="9">
    <location>
        <begin position="2"/>
        <end position="55"/>
    </location>
</feature>
<keyword evidence="6 7" id="KW-0067">ATP-binding</keyword>
<keyword evidence="4 7" id="KW-0436">Ligase</keyword>
<evidence type="ECO:0000313" key="13">
    <source>
        <dbReference type="Proteomes" id="UP001205185"/>
    </source>
</evidence>
<dbReference type="Pfam" id="PF01262">
    <property type="entry name" value="AlaDh_PNT_C"/>
    <property type="match status" value="1"/>
</dbReference>
<feature type="binding site" evidence="7">
    <location>
        <begin position="118"/>
        <end position="124"/>
    </location>
    <ligand>
        <name>ATP</name>
        <dbReference type="ChEBI" id="CHEBI:30616"/>
    </ligand>
</feature>
<dbReference type="SUPFAM" id="SSF51984">
    <property type="entry name" value="MurCD N-terminal domain"/>
    <property type="match status" value="1"/>
</dbReference>
<evidence type="ECO:0000256" key="5">
    <source>
        <dbReference type="ARBA" id="ARBA00022741"/>
    </source>
</evidence>
<name>A0ABT1IK35_9PSEU</name>
<keyword evidence="3 7" id="KW-0963">Cytoplasm</keyword>
<evidence type="ECO:0000256" key="4">
    <source>
        <dbReference type="ARBA" id="ARBA00022598"/>
    </source>
</evidence>
<comment type="function">
    <text evidence="7 8">Cell wall formation. Catalyzes the addition of glutamate to the nucleotide precursor UDP-N-acetylmuramoyl-L-alanine (UMA).</text>
</comment>
<comment type="similarity">
    <text evidence="7">Belongs to the MurCDEF family.</text>
</comment>
<evidence type="ECO:0000256" key="6">
    <source>
        <dbReference type="ARBA" id="ARBA00022840"/>
    </source>
</evidence>
<keyword evidence="7 8" id="KW-0131">Cell cycle</keyword>
<dbReference type="RefSeq" id="WP_253889829.1">
    <property type="nucleotide sequence ID" value="NZ_BAAAVB010000007.1"/>
</dbReference>
<feature type="domain" description="Mur ligase C-terminal" evidence="10">
    <location>
        <begin position="316"/>
        <end position="434"/>
    </location>
</feature>
<dbReference type="HAMAP" id="MF_00639">
    <property type="entry name" value="MurD"/>
    <property type="match status" value="1"/>
</dbReference>
<feature type="domain" description="Mur ligase central" evidence="11">
    <location>
        <begin position="116"/>
        <end position="294"/>
    </location>
</feature>
<dbReference type="SUPFAM" id="SSF53623">
    <property type="entry name" value="MurD-like peptide ligases, catalytic domain"/>
    <property type="match status" value="1"/>
</dbReference>
<dbReference type="EC" id="6.3.2.9" evidence="7 8"/>
<dbReference type="Pfam" id="PF02875">
    <property type="entry name" value="Mur_ligase_C"/>
    <property type="match status" value="1"/>
</dbReference>
<dbReference type="PANTHER" id="PTHR43692:SF1">
    <property type="entry name" value="UDP-N-ACETYLMURAMOYLALANINE--D-GLUTAMATE LIGASE"/>
    <property type="match status" value="1"/>
</dbReference>
<keyword evidence="7 8" id="KW-0961">Cell wall biogenesis/degradation</keyword>
<comment type="pathway">
    <text evidence="2 7 8">Cell wall biogenesis; peptidoglycan biosynthesis.</text>
</comment>
<evidence type="ECO:0000256" key="7">
    <source>
        <dbReference type="HAMAP-Rule" id="MF_00639"/>
    </source>
</evidence>
<evidence type="ECO:0000256" key="8">
    <source>
        <dbReference type="RuleBase" id="RU003664"/>
    </source>
</evidence>
<dbReference type="InterPro" id="IPR007698">
    <property type="entry name" value="AlaDH/PNT_NAD(H)-bd"/>
</dbReference>
<keyword evidence="7 8" id="KW-0573">Peptidoglycan synthesis</keyword>
<proteinExistence type="inferred from homology"/>
<dbReference type="Gene3D" id="3.90.190.20">
    <property type="entry name" value="Mur ligase, C-terminal domain"/>
    <property type="match status" value="1"/>
</dbReference>
<dbReference type="Pfam" id="PF08245">
    <property type="entry name" value="Mur_ligase_M"/>
    <property type="match status" value="1"/>
</dbReference>
<dbReference type="Gene3D" id="3.40.50.720">
    <property type="entry name" value="NAD(P)-binding Rossmann-like Domain"/>
    <property type="match status" value="1"/>
</dbReference>
<keyword evidence="7 8" id="KW-0132">Cell division</keyword>
<dbReference type="NCBIfam" id="TIGR01087">
    <property type="entry name" value="murD"/>
    <property type="match status" value="1"/>
</dbReference>
<dbReference type="GO" id="GO:0016874">
    <property type="term" value="F:ligase activity"/>
    <property type="evidence" value="ECO:0007669"/>
    <property type="project" value="UniProtKB-KW"/>
</dbReference>
<keyword evidence="13" id="KW-1185">Reference proteome</keyword>
<reference evidence="12 13" key="1">
    <citation type="submission" date="2022-06" db="EMBL/GenBank/DDBJ databases">
        <title>Genomic Encyclopedia of Archaeal and Bacterial Type Strains, Phase II (KMG-II): from individual species to whole genera.</title>
        <authorList>
            <person name="Goeker M."/>
        </authorList>
    </citation>
    <scope>NUCLEOTIDE SEQUENCE [LARGE SCALE GENOMIC DNA]</scope>
    <source>
        <strain evidence="12 13">DSM 44255</strain>
    </source>
</reference>
<protein>
    <recommendedName>
        <fullName evidence="7 8">UDP-N-acetylmuramoylalanine--D-glutamate ligase</fullName>
        <ecNumber evidence="7 8">6.3.2.9</ecNumber>
    </recommendedName>
    <alternativeName>
        <fullName evidence="7">D-glutamic acid-adding enzyme</fullName>
    </alternativeName>
    <alternativeName>
        <fullName evidence="7">UDP-N-acetylmuramoyl-L-alanyl-D-glutamate synthetase</fullName>
    </alternativeName>
</protein>
<dbReference type="EMBL" id="JAMTCO010000014">
    <property type="protein sequence ID" value="MCP2272898.1"/>
    <property type="molecule type" value="Genomic_DNA"/>
</dbReference>
<dbReference type="InterPro" id="IPR036615">
    <property type="entry name" value="Mur_ligase_C_dom_sf"/>
</dbReference>
<dbReference type="Proteomes" id="UP001205185">
    <property type="component" value="Unassembled WGS sequence"/>
</dbReference>
<evidence type="ECO:0000256" key="3">
    <source>
        <dbReference type="ARBA" id="ARBA00022490"/>
    </source>
</evidence>
<comment type="subcellular location">
    <subcellularLocation>
        <location evidence="1 7 8">Cytoplasm</location>
    </subcellularLocation>
</comment>
<dbReference type="SUPFAM" id="SSF53244">
    <property type="entry name" value="MurD-like peptide ligases, peptide-binding domain"/>
    <property type="match status" value="1"/>
</dbReference>
<comment type="catalytic activity">
    <reaction evidence="7 8">
        <text>UDP-N-acetyl-alpha-D-muramoyl-L-alanine + D-glutamate + ATP = UDP-N-acetyl-alpha-D-muramoyl-L-alanyl-D-glutamate + ADP + phosphate + H(+)</text>
        <dbReference type="Rhea" id="RHEA:16429"/>
        <dbReference type="ChEBI" id="CHEBI:15378"/>
        <dbReference type="ChEBI" id="CHEBI:29986"/>
        <dbReference type="ChEBI" id="CHEBI:30616"/>
        <dbReference type="ChEBI" id="CHEBI:43474"/>
        <dbReference type="ChEBI" id="CHEBI:83898"/>
        <dbReference type="ChEBI" id="CHEBI:83900"/>
        <dbReference type="ChEBI" id="CHEBI:456216"/>
        <dbReference type="EC" id="6.3.2.9"/>
    </reaction>
</comment>
<dbReference type="InterPro" id="IPR005762">
    <property type="entry name" value="MurD"/>
</dbReference>
<keyword evidence="7 8" id="KW-0133">Cell shape</keyword>
<evidence type="ECO:0000313" key="12">
    <source>
        <dbReference type="EMBL" id="MCP2272898.1"/>
    </source>
</evidence>
<dbReference type="Gene3D" id="3.40.1190.10">
    <property type="entry name" value="Mur-like, catalytic domain"/>
    <property type="match status" value="1"/>
</dbReference>
<evidence type="ECO:0000256" key="2">
    <source>
        <dbReference type="ARBA" id="ARBA00004752"/>
    </source>
</evidence>
<dbReference type="PANTHER" id="PTHR43692">
    <property type="entry name" value="UDP-N-ACETYLMURAMOYLALANINE--D-GLUTAMATE LIGASE"/>
    <property type="match status" value="1"/>
</dbReference>
<keyword evidence="5 7" id="KW-0547">Nucleotide-binding</keyword>
<evidence type="ECO:0000259" key="9">
    <source>
        <dbReference type="Pfam" id="PF01262"/>
    </source>
</evidence>
<dbReference type="InterPro" id="IPR036565">
    <property type="entry name" value="Mur-like_cat_sf"/>
</dbReference>
<comment type="caution">
    <text evidence="12">The sequence shown here is derived from an EMBL/GenBank/DDBJ whole genome shotgun (WGS) entry which is preliminary data.</text>
</comment>
<evidence type="ECO:0000259" key="11">
    <source>
        <dbReference type="Pfam" id="PF08245"/>
    </source>
</evidence>
<organism evidence="12 13">
    <name type="scientific">Actinokineospora diospyrosa</name>
    <dbReference type="NCBI Taxonomy" id="103728"/>
    <lineage>
        <taxon>Bacteria</taxon>
        <taxon>Bacillati</taxon>
        <taxon>Actinomycetota</taxon>
        <taxon>Actinomycetes</taxon>
        <taxon>Pseudonocardiales</taxon>
        <taxon>Pseudonocardiaceae</taxon>
        <taxon>Actinokineospora</taxon>
    </lineage>
</organism>
<evidence type="ECO:0000256" key="1">
    <source>
        <dbReference type="ARBA" id="ARBA00004496"/>
    </source>
</evidence>